<keyword evidence="4" id="KW-1185">Reference proteome</keyword>
<evidence type="ECO:0000256" key="1">
    <source>
        <dbReference type="SAM" id="Coils"/>
    </source>
</evidence>
<evidence type="ECO:0000313" key="4">
    <source>
        <dbReference type="Proteomes" id="UP000199317"/>
    </source>
</evidence>
<dbReference type="EMBL" id="FNJL01000012">
    <property type="protein sequence ID" value="SDP39725.1"/>
    <property type="molecule type" value="Genomic_DNA"/>
</dbReference>
<protein>
    <recommendedName>
        <fullName evidence="5">DUF2304 domain-containing protein</fullName>
    </recommendedName>
</protein>
<dbReference type="AlphaFoldDB" id="A0A1H0SDH5"/>
<sequence>MASLQVTTALLGIGLAALILYLIRRDHLYLMHGLFWVVVACAAALLGAWPGLIDRLALVVGISYPPALLLLLACMVLLVKALHADMVNTRIERDVRRLNQRLALLEADNESLRRGPASDSSFYE</sequence>
<feature type="coiled-coil region" evidence="1">
    <location>
        <begin position="88"/>
        <end position="115"/>
    </location>
</feature>
<name>A0A1H0SDH5_9BURK</name>
<feature type="transmembrane region" description="Helical" evidence="2">
    <location>
        <begin position="56"/>
        <end position="79"/>
    </location>
</feature>
<evidence type="ECO:0000313" key="3">
    <source>
        <dbReference type="EMBL" id="SDP39725.1"/>
    </source>
</evidence>
<proteinExistence type="predicted"/>
<feature type="transmembrane region" description="Helical" evidence="2">
    <location>
        <begin position="6"/>
        <end position="23"/>
    </location>
</feature>
<dbReference type="Proteomes" id="UP000199317">
    <property type="component" value="Unassembled WGS sequence"/>
</dbReference>
<dbReference type="RefSeq" id="WP_092834639.1">
    <property type="nucleotide sequence ID" value="NZ_CP028290.1"/>
</dbReference>
<accession>A0A1H0SDH5</accession>
<keyword evidence="1" id="KW-0175">Coiled coil</keyword>
<reference evidence="4" key="1">
    <citation type="submission" date="2016-10" db="EMBL/GenBank/DDBJ databases">
        <authorList>
            <person name="Varghese N."/>
            <person name="Submissions S."/>
        </authorList>
    </citation>
    <scope>NUCLEOTIDE SEQUENCE [LARGE SCALE GENOMIC DNA]</scope>
    <source>
        <strain evidence="4">DSM 17101</strain>
    </source>
</reference>
<evidence type="ECO:0008006" key="5">
    <source>
        <dbReference type="Google" id="ProtNLM"/>
    </source>
</evidence>
<dbReference type="Pfam" id="PF10066">
    <property type="entry name" value="DUF2304"/>
    <property type="match status" value="1"/>
</dbReference>
<gene>
    <name evidence="3" type="ORF">SAMN04489708_11226</name>
</gene>
<dbReference type="OrthoDB" id="8812556at2"/>
<evidence type="ECO:0000256" key="2">
    <source>
        <dbReference type="SAM" id="Phobius"/>
    </source>
</evidence>
<dbReference type="InterPro" id="IPR019277">
    <property type="entry name" value="DUF2304"/>
</dbReference>
<feature type="transmembrane region" description="Helical" evidence="2">
    <location>
        <begin position="30"/>
        <end position="50"/>
    </location>
</feature>
<organism evidence="3 4">
    <name type="scientific">Paracidovorax cattleyae</name>
    <dbReference type="NCBI Taxonomy" id="80868"/>
    <lineage>
        <taxon>Bacteria</taxon>
        <taxon>Pseudomonadati</taxon>
        <taxon>Pseudomonadota</taxon>
        <taxon>Betaproteobacteria</taxon>
        <taxon>Burkholderiales</taxon>
        <taxon>Comamonadaceae</taxon>
        <taxon>Paracidovorax</taxon>
    </lineage>
</organism>
<keyword evidence="2" id="KW-0812">Transmembrane</keyword>
<keyword evidence="2" id="KW-0472">Membrane</keyword>
<keyword evidence="2" id="KW-1133">Transmembrane helix</keyword>